<sequence length="174" mass="19959">MLYQVRVIKCYALVLIDSGMHKSYVSTTFLHHLNGKIKQFKRSFIVEIVDESQREIVAIIEVCTITVGGKEFPAKLMPMCLGRFDVVLEMDCLSENDAQIVSDKKIIKNERRDRNYLDAEGNKMRINVQVDLEVQLEENVKKETMVGQVKLLTVGPDAVYKFGNRVWFSLLTIS</sequence>
<dbReference type="InterPro" id="IPR021109">
    <property type="entry name" value="Peptidase_aspartic_dom_sf"/>
</dbReference>
<reference evidence="1" key="1">
    <citation type="submission" date="2023-03" db="EMBL/GenBank/DDBJ databases">
        <title>Chromosome-scale reference genome and RAD-based genetic map of yellow starthistle (Centaurea solstitialis) reveal putative structural variation and QTLs associated with invader traits.</title>
        <authorList>
            <person name="Reatini B."/>
            <person name="Cang F.A."/>
            <person name="Jiang Q."/>
            <person name="Mckibben M.T.W."/>
            <person name="Barker M.S."/>
            <person name="Rieseberg L.H."/>
            <person name="Dlugosch K.M."/>
        </authorList>
    </citation>
    <scope>NUCLEOTIDE SEQUENCE</scope>
    <source>
        <strain evidence="1">CAN-66</strain>
        <tissue evidence="1">Leaf</tissue>
    </source>
</reference>
<dbReference type="Proteomes" id="UP001172457">
    <property type="component" value="Chromosome 3"/>
</dbReference>
<dbReference type="CDD" id="cd00303">
    <property type="entry name" value="retropepsin_like"/>
    <property type="match status" value="1"/>
</dbReference>
<name>A0AA38WQH1_9ASTR</name>
<evidence type="ECO:0000313" key="1">
    <source>
        <dbReference type="EMBL" id="KAJ9558589.1"/>
    </source>
</evidence>
<gene>
    <name evidence="1" type="ORF">OSB04_013203</name>
</gene>
<evidence type="ECO:0000313" key="2">
    <source>
        <dbReference type="Proteomes" id="UP001172457"/>
    </source>
</evidence>
<protein>
    <submittedName>
        <fullName evidence="1">Uncharacterized protein</fullName>
    </submittedName>
</protein>
<keyword evidence="2" id="KW-1185">Reference proteome</keyword>
<dbReference type="AlphaFoldDB" id="A0AA38WQH1"/>
<dbReference type="Pfam" id="PF08284">
    <property type="entry name" value="RVP_2"/>
    <property type="match status" value="1"/>
</dbReference>
<proteinExistence type="predicted"/>
<dbReference type="Gene3D" id="2.40.70.10">
    <property type="entry name" value="Acid Proteases"/>
    <property type="match status" value="1"/>
</dbReference>
<dbReference type="EMBL" id="JARYMX010000003">
    <property type="protein sequence ID" value="KAJ9558589.1"/>
    <property type="molecule type" value="Genomic_DNA"/>
</dbReference>
<accession>A0AA38WQH1</accession>
<comment type="caution">
    <text evidence="1">The sequence shown here is derived from an EMBL/GenBank/DDBJ whole genome shotgun (WGS) entry which is preliminary data.</text>
</comment>
<organism evidence="1 2">
    <name type="scientific">Centaurea solstitialis</name>
    <name type="common">yellow star-thistle</name>
    <dbReference type="NCBI Taxonomy" id="347529"/>
    <lineage>
        <taxon>Eukaryota</taxon>
        <taxon>Viridiplantae</taxon>
        <taxon>Streptophyta</taxon>
        <taxon>Embryophyta</taxon>
        <taxon>Tracheophyta</taxon>
        <taxon>Spermatophyta</taxon>
        <taxon>Magnoliopsida</taxon>
        <taxon>eudicotyledons</taxon>
        <taxon>Gunneridae</taxon>
        <taxon>Pentapetalae</taxon>
        <taxon>asterids</taxon>
        <taxon>campanulids</taxon>
        <taxon>Asterales</taxon>
        <taxon>Asteraceae</taxon>
        <taxon>Carduoideae</taxon>
        <taxon>Cardueae</taxon>
        <taxon>Centaureinae</taxon>
        <taxon>Centaurea</taxon>
    </lineage>
</organism>